<feature type="transmembrane region" description="Helical" evidence="6">
    <location>
        <begin position="6"/>
        <end position="23"/>
    </location>
</feature>
<feature type="transmembrane region" description="Helical" evidence="6">
    <location>
        <begin position="230"/>
        <end position="249"/>
    </location>
</feature>
<reference evidence="8" key="1">
    <citation type="submission" date="2020-02" db="EMBL/GenBank/DDBJ databases">
        <authorList>
            <person name="Meier V. D."/>
        </authorList>
    </citation>
    <scope>NUCLEOTIDE SEQUENCE</scope>
    <source>
        <strain evidence="8">AVDCRST_MAG72</strain>
    </source>
</reference>
<organism evidence="8">
    <name type="scientific">uncultured Nocardioidaceae bacterium</name>
    <dbReference type="NCBI Taxonomy" id="253824"/>
    <lineage>
        <taxon>Bacteria</taxon>
        <taxon>Bacillati</taxon>
        <taxon>Actinomycetota</taxon>
        <taxon>Actinomycetes</taxon>
        <taxon>Propionibacteriales</taxon>
        <taxon>Nocardioidaceae</taxon>
        <taxon>environmental samples</taxon>
    </lineage>
</organism>
<dbReference type="PANTHER" id="PTHR35007">
    <property type="entry name" value="INTEGRAL MEMBRANE PROTEIN-RELATED"/>
    <property type="match status" value="1"/>
</dbReference>
<evidence type="ECO:0000259" key="7">
    <source>
        <dbReference type="Pfam" id="PF00482"/>
    </source>
</evidence>
<gene>
    <name evidence="8" type="ORF">AVDCRST_MAG72-659</name>
</gene>
<dbReference type="InterPro" id="IPR018076">
    <property type="entry name" value="T2SS_GspF_dom"/>
</dbReference>
<evidence type="ECO:0000256" key="6">
    <source>
        <dbReference type="SAM" id="Phobius"/>
    </source>
</evidence>
<dbReference type="Pfam" id="PF00482">
    <property type="entry name" value="T2SSF"/>
    <property type="match status" value="1"/>
</dbReference>
<evidence type="ECO:0000256" key="4">
    <source>
        <dbReference type="ARBA" id="ARBA00022989"/>
    </source>
</evidence>
<protein>
    <submittedName>
        <fullName evidence="8">Flp pilus assembly protein TadB</fullName>
    </submittedName>
</protein>
<keyword evidence="4 6" id="KW-1133">Transmembrane helix</keyword>
<keyword evidence="3 6" id="KW-0812">Transmembrane</keyword>
<dbReference type="AlphaFoldDB" id="A0A6J4LQZ5"/>
<keyword evidence="2" id="KW-1003">Cell membrane</keyword>
<accession>A0A6J4LQZ5</accession>
<dbReference type="GO" id="GO:0005886">
    <property type="term" value="C:plasma membrane"/>
    <property type="evidence" value="ECO:0007669"/>
    <property type="project" value="UniProtKB-SubCell"/>
</dbReference>
<evidence type="ECO:0000256" key="2">
    <source>
        <dbReference type="ARBA" id="ARBA00022475"/>
    </source>
</evidence>
<evidence type="ECO:0000256" key="3">
    <source>
        <dbReference type="ARBA" id="ARBA00022692"/>
    </source>
</evidence>
<dbReference type="EMBL" id="CADCUJ010000028">
    <property type="protein sequence ID" value="CAA9338424.1"/>
    <property type="molecule type" value="Genomic_DNA"/>
</dbReference>
<feature type="transmembrane region" description="Helical" evidence="6">
    <location>
        <begin position="255"/>
        <end position="276"/>
    </location>
</feature>
<feature type="transmembrane region" description="Helical" evidence="6">
    <location>
        <begin position="57"/>
        <end position="76"/>
    </location>
</feature>
<proteinExistence type="predicted"/>
<evidence type="ECO:0000313" key="8">
    <source>
        <dbReference type="EMBL" id="CAA9338424.1"/>
    </source>
</evidence>
<sequence>MMGTVLGLGVGVGLLLIYASFAVPRRSPALPRPAGRLRGSLTGLLARAGLAGTSPRGVLIICFASAAVAGVGVQVLSRTEPVAVAFAVMAGYLPVAVLVGRARRRQRELAEVWPEAVDNLASAVRAGLSLPEALIQLGQRGPEPLRDPFLVFALDYQVTGRFTESLDRLKERLSDPVGDRVVEGLRIAREVGGGELGRLLRSLSGYLREDARTRSELESRQSWTVNGARLAVAAPWLVLLMLCFQRQVIARYSSPAGVIVLVVGAVACLVAYRLMVRIGRLPQERRVLS</sequence>
<keyword evidence="5 6" id="KW-0472">Membrane</keyword>
<feature type="domain" description="Type II secretion system protein GspF" evidence="7">
    <location>
        <begin position="117"/>
        <end position="242"/>
    </location>
</feature>
<feature type="transmembrane region" description="Helical" evidence="6">
    <location>
        <begin position="82"/>
        <end position="100"/>
    </location>
</feature>
<comment type="subcellular location">
    <subcellularLocation>
        <location evidence="1">Cell membrane</location>
        <topology evidence="1">Multi-pass membrane protein</topology>
    </subcellularLocation>
</comment>
<dbReference type="PANTHER" id="PTHR35007:SF2">
    <property type="entry name" value="PILUS ASSEMBLE PROTEIN"/>
    <property type="match status" value="1"/>
</dbReference>
<evidence type="ECO:0000256" key="5">
    <source>
        <dbReference type="ARBA" id="ARBA00023136"/>
    </source>
</evidence>
<evidence type="ECO:0000256" key="1">
    <source>
        <dbReference type="ARBA" id="ARBA00004651"/>
    </source>
</evidence>
<name>A0A6J4LQZ5_9ACTN</name>